<dbReference type="EMBL" id="PPGH01000037">
    <property type="protein sequence ID" value="PQJ95709.1"/>
    <property type="molecule type" value="Genomic_DNA"/>
</dbReference>
<name>A0A2S7XPP5_9GAMM</name>
<comment type="caution">
    <text evidence="1">The sequence shown here is derived from an EMBL/GenBank/DDBJ whole genome shotgun (WGS) entry which is preliminary data.</text>
</comment>
<evidence type="ECO:0000313" key="2">
    <source>
        <dbReference type="Proteomes" id="UP000239936"/>
    </source>
</evidence>
<dbReference type="AlphaFoldDB" id="A0A2S7XPP5"/>
<proteinExistence type="predicted"/>
<accession>A0A2S7XPP5</accession>
<evidence type="ECO:0000313" key="1">
    <source>
        <dbReference type="EMBL" id="PQJ95709.1"/>
    </source>
</evidence>
<keyword evidence="2" id="KW-1185">Reference proteome</keyword>
<gene>
    <name evidence="1" type="ORF">CXB77_16805</name>
</gene>
<organism evidence="1 2">
    <name type="scientific">Chromatium okenii</name>
    <dbReference type="NCBI Taxonomy" id="61644"/>
    <lineage>
        <taxon>Bacteria</taxon>
        <taxon>Pseudomonadati</taxon>
        <taxon>Pseudomonadota</taxon>
        <taxon>Gammaproteobacteria</taxon>
        <taxon>Chromatiales</taxon>
        <taxon>Chromatiaceae</taxon>
        <taxon>Chromatium</taxon>
    </lineage>
</organism>
<dbReference type="Proteomes" id="UP000239936">
    <property type="component" value="Unassembled WGS sequence"/>
</dbReference>
<protein>
    <submittedName>
        <fullName evidence="1">Uncharacterized protein</fullName>
    </submittedName>
</protein>
<sequence length="114" mass="13217">MTSARNKYFLIDSETTESAIFLTANFYNASDRINYWQQPLYFDLVIPAYSSKFLKITLNHATNLLNWNLRPIAQTAPEQNVLMLLLHTFTKVMTKLRRFFAKCSTDKCNAQAAQ</sequence>
<reference evidence="1 2" key="1">
    <citation type="submission" date="2018-01" db="EMBL/GenBank/DDBJ databases">
        <title>The complete genome sequence of Chromatium okenii LaCa, a purple sulfur bacterium with a turbulent life.</title>
        <authorList>
            <person name="Luedin S.M."/>
            <person name="Liechti N."/>
            <person name="Storelli N."/>
            <person name="Danza F."/>
            <person name="Wittwer M."/>
            <person name="Pothier J.F."/>
            <person name="Tonolla M.A."/>
        </authorList>
    </citation>
    <scope>NUCLEOTIDE SEQUENCE [LARGE SCALE GENOMIC DNA]</scope>
    <source>
        <strain evidence="1 2">LaCa</strain>
    </source>
</reference>